<feature type="transmembrane region" description="Helical" evidence="2">
    <location>
        <begin position="325"/>
        <end position="344"/>
    </location>
</feature>
<dbReference type="EMBL" id="AP022608">
    <property type="protein sequence ID" value="BBZ20465.1"/>
    <property type="molecule type" value="Genomic_DNA"/>
</dbReference>
<feature type="region of interest" description="Disordered" evidence="1">
    <location>
        <begin position="1"/>
        <end position="20"/>
    </location>
</feature>
<feature type="transmembrane region" description="Helical" evidence="2">
    <location>
        <begin position="105"/>
        <end position="124"/>
    </location>
</feature>
<dbReference type="RefSeq" id="WP_163689259.1">
    <property type="nucleotide sequence ID" value="NZ_AP022608.1"/>
</dbReference>
<evidence type="ECO:0008006" key="5">
    <source>
        <dbReference type="Google" id="ProtNLM"/>
    </source>
</evidence>
<evidence type="ECO:0000313" key="4">
    <source>
        <dbReference type="Proteomes" id="UP000466187"/>
    </source>
</evidence>
<evidence type="ECO:0000256" key="2">
    <source>
        <dbReference type="SAM" id="Phobius"/>
    </source>
</evidence>
<keyword evidence="2" id="KW-1133">Transmembrane helix</keyword>
<feature type="transmembrane region" description="Helical" evidence="2">
    <location>
        <begin position="292"/>
        <end position="318"/>
    </location>
</feature>
<protein>
    <recommendedName>
        <fullName evidence="5">Glycosyltransferase RgtA/B/C/D-like domain-containing protein</fullName>
    </recommendedName>
</protein>
<feature type="transmembrane region" description="Helical" evidence="2">
    <location>
        <begin position="233"/>
        <end position="257"/>
    </location>
</feature>
<dbReference type="Proteomes" id="UP000466187">
    <property type="component" value="Chromosome"/>
</dbReference>
<feature type="transmembrane region" description="Helical" evidence="2">
    <location>
        <begin position="350"/>
        <end position="370"/>
    </location>
</feature>
<dbReference type="AlphaFoldDB" id="A0A7I7WUL6"/>
<organism evidence="3 4">
    <name type="scientific">Mycolicibacterium gadium</name>
    <name type="common">Mycobacterium gadium</name>
    <dbReference type="NCBI Taxonomy" id="1794"/>
    <lineage>
        <taxon>Bacteria</taxon>
        <taxon>Bacillati</taxon>
        <taxon>Actinomycetota</taxon>
        <taxon>Actinomycetes</taxon>
        <taxon>Mycobacteriales</taxon>
        <taxon>Mycobacteriaceae</taxon>
        <taxon>Mycolicibacterium</taxon>
    </lineage>
</organism>
<dbReference type="KEGG" id="mgad:MGAD_48000"/>
<accession>A0A7I7WUL6</accession>
<sequence>MSVDVAENVQASPEEVSPPQRRISWPPVALFLVLVAGYVVINAILITRYNLFDGDGPSRVAHAGFALMSRDPHLSAIGFVWNPLPSLIEIPLLPLHQWWPELKKYGLAGAIQSAAFMAGSALLVRRIALDRGVGRVWRYTAVAAFALHPMVVTYGGSGLSEAAEIFFVLWCIRHLLKWVESLAVGDLALAGIALGLGYLARYEVIVAAVGAAVLVAGVTLIRYRSQSPMSSVVLNMLIVIFPLGVAFLAWAATGWILTGELFATLTSQYGNTSQVATSLARDSGMLDVPHEWMLLAIRTLAMQPFTGFAVAIAVVVIVSTRRIDGLIPIVTFGSILAFSLWGAYTDTTFGWFRYYMPAIPMVIVLALIWWTPTDAPISRWRMNTIPSRFGAAVLSLSLLVCVPVSAISMLDKDIGNHHLQFGLNSLLDPDTYPPHEQWYRRVGVDDRILAAYLDRQNLPDGSVLMDTFMNWGVWLASNDPKQFIIDTDFDYAAALNRPWDFGVRYLLVTNPEYNAAPDTVLTRYPTMWDDGAGIGVLVHSAQGAFGQEQWRLYRVVKPEVDEDLLKNSSRP</sequence>
<feature type="transmembrane region" description="Helical" evidence="2">
    <location>
        <begin position="391"/>
        <end position="410"/>
    </location>
</feature>
<evidence type="ECO:0000256" key="1">
    <source>
        <dbReference type="SAM" id="MobiDB-lite"/>
    </source>
</evidence>
<gene>
    <name evidence="3" type="ORF">MGAD_48000</name>
</gene>
<feature type="transmembrane region" description="Helical" evidence="2">
    <location>
        <begin position="204"/>
        <end position="221"/>
    </location>
</feature>
<keyword evidence="2" id="KW-0472">Membrane</keyword>
<feature type="transmembrane region" description="Helical" evidence="2">
    <location>
        <begin position="136"/>
        <end position="157"/>
    </location>
</feature>
<reference evidence="3 4" key="1">
    <citation type="journal article" date="2019" name="Emerg. Microbes Infect.">
        <title>Comprehensive subspecies identification of 175 nontuberculous mycobacteria species based on 7547 genomic profiles.</title>
        <authorList>
            <person name="Matsumoto Y."/>
            <person name="Kinjo T."/>
            <person name="Motooka D."/>
            <person name="Nabeya D."/>
            <person name="Jung N."/>
            <person name="Uechi K."/>
            <person name="Horii T."/>
            <person name="Iida T."/>
            <person name="Fujita J."/>
            <person name="Nakamura S."/>
        </authorList>
    </citation>
    <scope>NUCLEOTIDE SEQUENCE [LARGE SCALE GENOMIC DNA]</scope>
    <source>
        <strain evidence="3 4">JCM 12688</strain>
    </source>
</reference>
<feature type="transmembrane region" description="Helical" evidence="2">
    <location>
        <begin position="28"/>
        <end position="52"/>
    </location>
</feature>
<proteinExistence type="predicted"/>
<keyword evidence="2" id="KW-0812">Transmembrane</keyword>
<name>A0A7I7WUL6_MYCGU</name>
<evidence type="ECO:0000313" key="3">
    <source>
        <dbReference type="EMBL" id="BBZ20465.1"/>
    </source>
</evidence>